<keyword evidence="4" id="KW-1185">Reference proteome</keyword>
<proteinExistence type="predicted"/>
<feature type="domain" description="DZIP3-like HEPN" evidence="2">
    <location>
        <begin position="358"/>
        <end position="477"/>
    </location>
</feature>
<dbReference type="Proteomes" id="UP001634394">
    <property type="component" value="Unassembled WGS sequence"/>
</dbReference>
<accession>A0ABD3V5A0</accession>
<dbReference type="AlphaFoldDB" id="A0ABD3V5A0"/>
<organism evidence="3 4">
    <name type="scientific">Sinanodonta woodiana</name>
    <name type="common">Chinese pond mussel</name>
    <name type="synonym">Anodonta woodiana</name>
    <dbReference type="NCBI Taxonomy" id="1069815"/>
    <lineage>
        <taxon>Eukaryota</taxon>
        <taxon>Metazoa</taxon>
        <taxon>Spiralia</taxon>
        <taxon>Lophotrochozoa</taxon>
        <taxon>Mollusca</taxon>
        <taxon>Bivalvia</taxon>
        <taxon>Autobranchia</taxon>
        <taxon>Heteroconchia</taxon>
        <taxon>Palaeoheterodonta</taxon>
        <taxon>Unionida</taxon>
        <taxon>Unionoidea</taxon>
        <taxon>Unionidae</taxon>
        <taxon>Unioninae</taxon>
        <taxon>Sinanodonta</taxon>
    </lineage>
</organism>
<evidence type="ECO:0000256" key="1">
    <source>
        <dbReference type="SAM" id="MobiDB-lite"/>
    </source>
</evidence>
<dbReference type="Pfam" id="PF18738">
    <property type="entry name" value="HEPN_DZIP3"/>
    <property type="match status" value="1"/>
</dbReference>
<evidence type="ECO:0000313" key="3">
    <source>
        <dbReference type="EMBL" id="KAL3855983.1"/>
    </source>
</evidence>
<evidence type="ECO:0000259" key="2">
    <source>
        <dbReference type="Pfam" id="PF18738"/>
    </source>
</evidence>
<reference evidence="3 4" key="1">
    <citation type="submission" date="2024-11" db="EMBL/GenBank/DDBJ databases">
        <title>Chromosome-level genome assembly of the freshwater bivalve Anodonta woodiana.</title>
        <authorList>
            <person name="Chen X."/>
        </authorList>
    </citation>
    <scope>NUCLEOTIDE SEQUENCE [LARGE SCALE GENOMIC DNA]</scope>
    <source>
        <strain evidence="3">MN2024</strain>
        <tissue evidence="3">Gills</tissue>
    </source>
</reference>
<feature type="region of interest" description="Disordered" evidence="1">
    <location>
        <begin position="56"/>
        <end position="106"/>
    </location>
</feature>
<name>A0ABD3V5A0_SINWO</name>
<feature type="compositionally biased region" description="Basic and acidic residues" evidence="1">
    <location>
        <begin position="74"/>
        <end position="96"/>
    </location>
</feature>
<comment type="caution">
    <text evidence="3">The sequence shown here is derived from an EMBL/GenBank/DDBJ whole genome shotgun (WGS) entry which is preliminary data.</text>
</comment>
<evidence type="ECO:0000313" key="4">
    <source>
        <dbReference type="Proteomes" id="UP001634394"/>
    </source>
</evidence>
<sequence>MFWDNGQLYVTHDRSCDITVFRYVNKGSHKASDVLVSNEGNQSGIGESAIQISQGNVDNGQSSVESEMPPSGKSPEDHEDEKQDSEVPKSDEEKQPVIEGTSTQIGQEIPIEQSVEENLKHAGMKMSTEERDLFIKFQNEIGTDIYFREDDDPETGAYLVTTSVLCWLIKGTSMPLEIFQKLLLACLSRWPVAKKKNTSESLIFQNCTVFDIDLVHRLFLHCDNHAVFARITGMGIDHVNAKMCTRVRKFITLNLTAQDPSIEYQLCVQTIKSQDIQESSMSQPIQMWLAEEVHDPAAPITREHINHSRLCVAIITICGKAMRTILKTYPPAPHRTIEKAILGNKAKLIGRTVDKKGKWSKGVLDSYQSEKLFPDPARKDATSVEKLDISLQYSLIKNITNIKPLSTTWGVVPEDNPRDTSLGANVERIHIFRNSICHSVDGLISQEDFEDYWNKIESVIHDIDEKTGQKFSQDLTNQRKMVISVYEAC</sequence>
<dbReference type="InterPro" id="IPR041249">
    <property type="entry name" value="HEPN_DZIP3"/>
</dbReference>
<gene>
    <name evidence="3" type="ORF">ACJMK2_015180</name>
</gene>
<protein>
    <recommendedName>
        <fullName evidence="2">DZIP3-like HEPN domain-containing protein</fullName>
    </recommendedName>
</protein>
<feature type="compositionally biased region" description="Polar residues" evidence="1">
    <location>
        <begin position="56"/>
        <end position="65"/>
    </location>
</feature>
<dbReference type="EMBL" id="JBJQND010000014">
    <property type="protein sequence ID" value="KAL3855983.1"/>
    <property type="molecule type" value="Genomic_DNA"/>
</dbReference>